<evidence type="ECO:0000313" key="5">
    <source>
        <dbReference type="Proteomes" id="UP000183788"/>
    </source>
</evidence>
<dbReference type="OrthoDB" id="787383at2"/>
<dbReference type="Proteomes" id="UP001326715">
    <property type="component" value="Chromosome"/>
</dbReference>
<dbReference type="EMBL" id="CP140154">
    <property type="protein sequence ID" value="WQG90690.1"/>
    <property type="molecule type" value="Genomic_DNA"/>
</dbReference>
<dbReference type="Proteomes" id="UP000183788">
    <property type="component" value="Unassembled WGS sequence"/>
</dbReference>
<dbReference type="RefSeq" id="WP_072363738.1">
    <property type="nucleotide sequence ID" value="NZ_CP139972.1"/>
</dbReference>
<gene>
    <name evidence="3" type="ORF">SAMN05661012_04778</name>
    <name evidence="4" type="ORF">SR876_04220</name>
</gene>
<dbReference type="STRING" id="1004.SAMN05661012_04778"/>
<protein>
    <submittedName>
        <fullName evidence="4">DUF1266 domain-containing protein</fullName>
    </submittedName>
</protein>
<dbReference type="InterPro" id="IPR009677">
    <property type="entry name" value="DUF1266"/>
</dbReference>
<proteinExistence type="predicted"/>
<feature type="transmembrane region" description="Helical" evidence="1">
    <location>
        <begin position="6"/>
        <end position="23"/>
    </location>
</feature>
<keyword evidence="1" id="KW-0812">Transmembrane</keyword>
<keyword evidence="6" id="KW-1185">Reference proteome</keyword>
<dbReference type="Pfam" id="PF06889">
    <property type="entry name" value="DUF1266"/>
    <property type="match status" value="1"/>
</dbReference>
<dbReference type="AlphaFoldDB" id="A0A1K1S5N8"/>
<sequence>METILTYLIIGFAVGYFVYTRLLPRFQKKKRPFTPVFLNPDSTLNETQYRKIALGAIYSEMTHAFINTLATGLDKSYVTGTLLHNYWKLKSTGEARAKLEYLRDKGFRYYLPAIYKALMAKTTEEQEVIMDDYFIDEEDHGKAFAQLHNLLDTMPELLQDGILQHEQDILKYGMIGWDCGRLVFLARLCYEARIITATEAWGFIDAAHELARITYEDWESYAKSYVLGRAMWGGVHSGNRDVASITRYLLERQDSPWRQMPW</sequence>
<keyword evidence="1" id="KW-1133">Transmembrane helix</keyword>
<evidence type="ECO:0000259" key="2">
    <source>
        <dbReference type="Pfam" id="PF06889"/>
    </source>
</evidence>
<reference evidence="3 5" key="1">
    <citation type="submission" date="2016-11" db="EMBL/GenBank/DDBJ databases">
        <authorList>
            <person name="Jaros S."/>
            <person name="Januszkiewicz K."/>
            <person name="Wedrychowicz H."/>
        </authorList>
    </citation>
    <scope>NUCLEOTIDE SEQUENCE [LARGE SCALE GENOMIC DNA]</scope>
    <source>
        <strain evidence="3 5">DSM 784</strain>
    </source>
</reference>
<evidence type="ECO:0000313" key="6">
    <source>
        <dbReference type="Proteomes" id="UP001326715"/>
    </source>
</evidence>
<accession>A0A1K1S5N8</accession>
<evidence type="ECO:0000256" key="1">
    <source>
        <dbReference type="SAM" id="Phobius"/>
    </source>
</evidence>
<reference evidence="4 6" key="2">
    <citation type="submission" date="2023-11" db="EMBL/GenBank/DDBJ databases">
        <title>MicrobeMod: A computational toolkit for identifying prokaryotic methylation and restriction-modification with nanopore sequencing.</title>
        <authorList>
            <person name="Crits-Christoph A."/>
            <person name="Kang S.C."/>
            <person name="Lee H."/>
            <person name="Ostrov N."/>
        </authorList>
    </citation>
    <scope>NUCLEOTIDE SEQUENCE [LARGE SCALE GENOMIC DNA]</scope>
    <source>
        <strain evidence="4 6">ATCC 23090</strain>
    </source>
</reference>
<name>A0A1K1S5N8_9BACT</name>
<feature type="domain" description="DUF1266" evidence="2">
    <location>
        <begin position="83"/>
        <end position="262"/>
    </location>
</feature>
<keyword evidence="1" id="KW-0472">Membrane</keyword>
<evidence type="ECO:0000313" key="3">
    <source>
        <dbReference type="EMBL" id="SFW79333.1"/>
    </source>
</evidence>
<evidence type="ECO:0000313" key="4">
    <source>
        <dbReference type="EMBL" id="WQG90690.1"/>
    </source>
</evidence>
<dbReference type="EMBL" id="FPIZ01000017">
    <property type="protein sequence ID" value="SFW79333.1"/>
    <property type="molecule type" value="Genomic_DNA"/>
</dbReference>
<organism evidence="3 5">
    <name type="scientific">Chitinophaga sancti</name>
    <dbReference type="NCBI Taxonomy" id="1004"/>
    <lineage>
        <taxon>Bacteria</taxon>
        <taxon>Pseudomonadati</taxon>
        <taxon>Bacteroidota</taxon>
        <taxon>Chitinophagia</taxon>
        <taxon>Chitinophagales</taxon>
        <taxon>Chitinophagaceae</taxon>
        <taxon>Chitinophaga</taxon>
    </lineage>
</organism>